<dbReference type="PANTHER" id="PTHR14795:SF0">
    <property type="entry name" value="TRANSMEMBRANE PROTEIN 62"/>
    <property type="match status" value="1"/>
</dbReference>
<sequence>MLSYLSCIRGEMNMLGGQMGLEVPRTKLAGTAWFVQISDTHLSMFDHLPERQKMYGDKLGDIRLFARTVLAASHPGALLITGDLVDGKTLLGRGQQSEEEWQTYRRALDTIVQESGIPEATILDLRGNHDAFNMGQREGEGDFFPLYSAEGRRSGGTRFYSRPLYAGPYTAEYNLQAQDKCPVAVLVGVDATPDPGLRGPTNFAGTLTDRDLLQLNQTLEAARGQGCSPSLVTYGHYPLPVIAEPDTWIRGGEGSADTKTGSLVDVLTNHGVTAYLSGHLHGVFGQRVHRMHVSPDGGHMAELENAAWKDDRRFRVLTFDKGAFSFADFFFHTPSKPKSGSGPPSEHMHLEEGQNISITGVAKEVVVRKHMVVITSPPDARYSPSGTIPNKRQLFAEVRALVIPVIPDRSGTKFPVLPQVLLTWTCAKSGKTGQAMMAQVQQGQNLWRAPWGNYDDSCEDSDALVYVQVHALERVYGREPPPPASSELRPAALTKGDNGKPWFTAPQRPLPLQLKLMERLALGVDWQQAAVRLLYGLWAFHLGGMLLLPRLAPGRWVVFPFSILADMAAVTSIWLPQVLYSVYLYVGPWLAASYLSGEAPGLFIMGHVLFRHVGVWQWRADPDTLRVGAVHYATCVLPFTLWLAAVVYSWRHSGIARRWLLTPLQALCLAPIAALHFLVVYRVCVVSYGWPALLFSPGLAWYMPLAALLLAAHWGRLSRLPAAGSVKVKGT</sequence>
<keyword evidence="5" id="KW-1185">Reference proteome</keyword>
<keyword evidence="1" id="KW-1133">Transmembrane helix</keyword>
<dbReference type="EMBL" id="JALJOT010000002">
    <property type="protein sequence ID" value="KAK9917913.1"/>
    <property type="molecule type" value="Genomic_DNA"/>
</dbReference>
<protein>
    <recommendedName>
        <fullName evidence="6">Calcineurin-like phosphoesterase domain-containing protein</fullName>
    </recommendedName>
</protein>
<evidence type="ECO:0008006" key="6">
    <source>
        <dbReference type="Google" id="ProtNLM"/>
    </source>
</evidence>
<feature type="transmembrane region" description="Helical" evidence="1">
    <location>
        <begin position="629"/>
        <end position="648"/>
    </location>
</feature>
<proteinExistence type="predicted"/>
<evidence type="ECO:0000313" key="4">
    <source>
        <dbReference type="EMBL" id="KAK9917913.1"/>
    </source>
</evidence>
<feature type="transmembrane region" description="Helical" evidence="1">
    <location>
        <begin position="693"/>
        <end position="712"/>
    </location>
</feature>
<keyword evidence="1" id="KW-0812">Transmembrane</keyword>
<gene>
    <name evidence="4" type="ORF">WJX75_009532</name>
</gene>
<dbReference type="Proteomes" id="UP001491310">
    <property type="component" value="Unassembled WGS sequence"/>
</dbReference>
<feature type="transmembrane region" description="Helical" evidence="1">
    <location>
        <begin position="554"/>
        <end position="575"/>
    </location>
</feature>
<name>A0ABR2Z1B9_9CHLO</name>
<reference evidence="4 5" key="1">
    <citation type="journal article" date="2024" name="Nat. Commun.">
        <title>Phylogenomics reveals the evolutionary origins of lichenization in chlorophyte algae.</title>
        <authorList>
            <person name="Puginier C."/>
            <person name="Libourel C."/>
            <person name="Otte J."/>
            <person name="Skaloud P."/>
            <person name="Haon M."/>
            <person name="Grisel S."/>
            <person name="Petersen M."/>
            <person name="Berrin J.G."/>
            <person name="Delaux P.M."/>
            <person name="Dal Grande F."/>
            <person name="Keller J."/>
        </authorList>
    </citation>
    <scope>NUCLEOTIDE SEQUENCE [LARGE SCALE GENOMIC DNA]</scope>
    <source>
        <strain evidence="4 5">SAG 216-7</strain>
    </source>
</reference>
<dbReference type="InterPro" id="IPR056230">
    <property type="entry name" value="TMEM62_C"/>
</dbReference>
<feature type="transmembrane region" description="Helical" evidence="1">
    <location>
        <begin position="582"/>
        <end position="609"/>
    </location>
</feature>
<feature type="transmembrane region" description="Helical" evidence="1">
    <location>
        <begin position="660"/>
        <end position="681"/>
    </location>
</feature>
<evidence type="ECO:0000259" key="2">
    <source>
        <dbReference type="Pfam" id="PF00149"/>
    </source>
</evidence>
<comment type="caution">
    <text evidence="4">The sequence shown here is derived from an EMBL/GenBank/DDBJ whole genome shotgun (WGS) entry which is preliminary data.</text>
</comment>
<dbReference type="Gene3D" id="3.60.21.10">
    <property type="match status" value="1"/>
</dbReference>
<dbReference type="InterPro" id="IPR004843">
    <property type="entry name" value="Calcineurin-like_PHP"/>
</dbReference>
<accession>A0ABR2Z1B9</accession>
<dbReference type="InterPro" id="IPR029052">
    <property type="entry name" value="Metallo-depent_PP-like"/>
</dbReference>
<feature type="domain" description="TMEM62 C-terminal" evidence="3">
    <location>
        <begin position="559"/>
        <end position="647"/>
    </location>
</feature>
<keyword evidence="1" id="KW-0472">Membrane</keyword>
<dbReference type="Pfam" id="PF00149">
    <property type="entry name" value="Metallophos"/>
    <property type="match status" value="1"/>
</dbReference>
<evidence type="ECO:0000256" key="1">
    <source>
        <dbReference type="SAM" id="Phobius"/>
    </source>
</evidence>
<evidence type="ECO:0000259" key="3">
    <source>
        <dbReference type="Pfam" id="PF24394"/>
    </source>
</evidence>
<feature type="domain" description="Calcineurin-like phosphoesterase" evidence="2">
    <location>
        <begin position="34"/>
        <end position="281"/>
    </location>
</feature>
<feature type="transmembrane region" description="Helical" evidence="1">
    <location>
        <begin position="529"/>
        <end position="548"/>
    </location>
</feature>
<evidence type="ECO:0000313" key="5">
    <source>
        <dbReference type="Proteomes" id="UP001491310"/>
    </source>
</evidence>
<dbReference type="PANTHER" id="PTHR14795">
    <property type="entry name" value="HELICASE RELATED"/>
    <property type="match status" value="1"/>
</dbReference>
<organism evidence="4 5">
    <name type="scientific">Coccomyxa subellipsoidea</name>
    <dbReference type="NCBI Taxonomy" id="248742"/>
    <lineage>
        <taxon>Eukaryota</taxon>
        <taxon>Viridiplantae</taxon>
        <taxon>Chlorophyta</taxon>
        <taxon>core chlorophytes</taxon>
        <taxon>Trebouxiophyceae</taxon>
        <taxon>Trebouxiophyceae incertae sedis</taxon>
        <taxon>Coccomyxaceae</taxon>
        <taxon>Coccomyxa</taxon>
    </lineage>
</organism>
<dbReference type="SUPFAM" id="SSF56300">
    <property type="entry name" value="Metallo-dependent phosphatases"/>
    <property type="match status" value="1"/>
</dbReference>
<dbReference type="Pfam" id="PF24394">
    <property type="entry name" value="TMEM62_C"/>
    <property type="match status" value="1"/>
</dbReference>